<evidence type="ECO:0000256" key="1">
    <source>
        <dbReference type="SAM" id="MobiDB-lite"/>
    </source>
</evidence>
<dbReference type="EMBL" id="QGKX02001347">
    <property type="protein sequence ID" value="KAF3523261.1"/>
    <property type="molecule type" value="Genomic_DNA"/>
</dbReference>
<gene>
    <name evidence="2" type="ORF">F2Q69_00047543</name>
</gene>
<reference evidence="2" key="1">
    <citation type="submission" date="2019-12" db="EMBL/GenBank/DDBJ databases">
        <title>Genome sequencing and annotation of Brassica cretica.</title>
        <authorList>
            <person name="Studholme D.J."/>
            <person name="Sarris P."/>
        </authorList>
    </citation>
    <scope>NUCLEOTIDE SEQUENCE</scope>
    <source>
        <strain evidence="2">PFS-109/04</strain>
        <tissue evidence="2">Leaf</tissue>
    </source>
</reference>
<feature type="compositionally biased region" description="Basic and acidic residues" evidence="1">
    <location>
        <begin position="1"/>
        <end position="20"/>
    </location>
</feature>
<feature type="region of interest" description="Disordered" evidence="1">
    <location>
        <begin position="1"/>
        <end position="28"/>
    </location>
</feature>
<comment type="caution">
    <text evidence="2">The sequence shown here is derived from an EMBL/GenBank/DDBJ whole genome shotgun (WGS) entry which is preliminary data.</text>
</comment>
<evidence type="ECO:0000313" key="3">
    <source>
        <dbReference type="Proteomes" id="UP000712600"/>
    </source>
</evidence>
<dbReference type="Proteomes" id="UP000712600">
    <property type="component" value="Unassembled WGS sequence"/>
</dbReference>
<sequence length="109" mass="12200">MKTKDQIHNNSEEDSHDKSSRKVTQGLGKRILDNKTPIVQLAYWASWIRKAIQLTEQASWIGKVVQLAERASLTDHAVQLAERASLTDHAVQLACSASWIDQPAFFPSS</sequence>
<proteinExistence type="predicted"/>
<accession>A0A8S9PUH0</accession>
<organism evidence="2 3">
    <name type="scientific">Brassica cretica</name>
    <name type="common">Mustard</name>
    <dbReference type="NCBI Taxonomy" id="69181"/>
    <lineage>
        <taxon>Eukaryota</taxon>
        <taxon>Viridiplantae</taxon>
        <taxon>Streptophyta</taxon>
        <taxon>Embryophyta</taxon>
        <taxon>Tracheophyta</taxon>
        <taxon>Spermatophyta</taxon>
        <taxon>Magnoliopsida</taxon>
        <taxon>eudicotyledons</taxon>
        <taxon>Gunneridae</taxon>
        <taxon>Pentapetalae</taxon>
        <taxon>rosids</taxon>
        <taxon>malvids</taxon>
        <taxon>Brassicales</taxon>
        <taxon>Brassicaceae</taxon>
        <taxon>Brassiceae</taxon>
        <taxon>Brassica</taxon>
    </lineage>
</organism>
<protein>
    <submittedName>
        <fullName evidence="2">Uncharacterized protein</fullName>
    </submittedName>
</protein>
<dbReference type="AlphaFoldDB" id="A0A8S9PUH0"/>
<name>A0A8S9PUH0_BRACR</name>
<evidence type="ECO:0000313" key="2">
    <source>
        <dbReference type="EMBL" id="KAF3523261.1"/>
    </source>
</evidence>